<keyword evidence="2" id="KW-1185">Reference proteome</keyword>
<dbReference type="EMBL" id="BGPR01001009">
    <property type="protein sequence ID" value="GBM42895.1"/>
    <property type="molecule type" value="Genomic_DNA"/>
</dbReference>
<comment type="caution">
    <text evidence="1">The sequence shown here is derived from an EMBL/GenBank/DDBJ whole genome shotgun (WGS) entry which is preliminary data.</text>
</comment>
<accession>A0A4Y2FQZ4</accession>
<evidence type="ECO:0000313" key="1">
    <source>
        <dbReference type="EMBL" id="GBM42895.1"/>
    </source>
</evidence>
<organism evidence="1 2">
    <name type="scientific">Araneus ventricosus</name>
    <name type="common">Orbweaver spider</name>
    <name type="synonym">Epeira ventricosa</name>
    <dbReference type="NCBI Taxonomy" id="182803"/>
    <lineage>
        <taxon>Eukaryota</taxon>
        <taxon>Metazoa</taxon>
        <taxon>Ecdysozoa</taxon>
        <taxon>Arthropoda</taxon>
        <taxon>Chelicerata</taxon>
        <taxon>Arachnida</taxon>
        <taxon>Araneae</taxon>
        <taxon>Araneomorphae</taxon>
        <taxon>Entelegynae</taxon>
        <taxon>Araneoidea</taxon>
        <taxon>Araneidae</taxon>
        <taxon>Araneus</taxon>
    </lineage>
</organism>
<gene>
    <name evidence="1" type="ORF">AVEN_240828_1</name>
</gene>
<protein>
    <submittedName>
        <fullName evidence="1">Uncharacterized protein</fullName>
    </submittedName>
</protein>
<sequence>MRHVIHGGSKVCFETRLEVAEFYLPPLLSLRGRFRVSFLPSKRGLNVDICFDVPLPSHRGPKLESEREVLDFEFVGIPALPFRCANFHRFLKLTIAFSVRVHFGRDVGTYVLTPPRLQIGGNAPIKSNLVYKNRQIGGT</sequence>
<reference evidence="1 2" key="1">
    <citation type="journal article" date="2019" name="Sci. Rep.">
        <title>Orb-weaving spider Araneus ventricosus genome elucidates the spidroin gene catalogue.</title>
        <authorList>
            <person name="Kono N."/>
            <person name="Nakamura H."/>
            <person name="Ohtoshi R."/>
            <person name="Moran D.A.P."/>
            <person name="Shinohara A."/>
            <person name="Yoshida Y."/>
            <person name="Fujiwara M."/>
            <person name="Mori M."/>
            <person name="Tomita M."/>
            <person name="Arakawa K."/>
        </authorList>
    </citation>
    <scope>NUCLEOTIDE SEQUENCE [LARGE SCALE GENOMIC DNA]</scope>
</reference>
<dbReference type="AlphaFoldDB" id="A0A4Y2FQZ4"/>
<name>A0A4Y2FQZ4_ARAVE</name>
<dbReference type="Proteomes" id="UP000499080">
    <property type="component" value="Unassembled WGS sequence"/>
</dbReference>
<proteinExistence type="predicted"/>
<evidence type="ECO:0000313" key="2">
    <source>
        <dbReference type="Proteomes" id="UP000499080"/>
    </source>
</evidence>